<evidence type="ECO:0000256" key="3">
    <source>
        <dbReference type="ARBA" id="ARBA00022679"/>
    </source>
</evidence>
<keyword evidence="4" id="KW-0472">Membrane</keyword>
<dbReference type="STRING" id="1122930.SAMN02745168_2436"/>
<feature type="transmembrane region" description="Helical" evidence="4">
    <location>
        <begin position="378"/>
        <end position="397"/>
    </location>
</feature>
<name>A0A1W2BX05_9FIRM</name>
<evidence type="ECO:0000256" key="1">
    <source>
        <dbReference type="ARBA" id="ARBA00006739"/>
    </source>
</evidence>
<dbReference type="InterPro" id="IPR029044">
    <property type="entry name" value="Nucleotide-diphossugar_trans"/>
</dbReference>
<dbReference type="SUPFAM" id="SSF53448">
    <property type="entry name" value="Nucleotide-diphospho-sugar transferases"/>
    <property type="match status" value="1"/>
</dbReference>
<dbReference type="Pfam" id="PF13641">
    <property type="entry name" value="Glyco_tranf_2_3"/>
    <property type="match status" value="1"/>
</dbReference>
<evidence type="ECO:0000256" key="2">
    <source>
        <dbReference type="ARBA" id="ARBA00022676"/>
    </source>
</evidence>
<dbReference type="PANTHER" id="PTHR43630:SF1">
    <property type="entry name" value="POLY-BETA-1,6-N-ACETYL-D-GLUCOSAMINE SYNTHASE"/>
    <property type="match status" value="1"/>
</dbReference>
<accession>A0A1W2BX05</accession>
<dbReference type="RefSeq" id="WP_084235109.1">
    <property type="nucleotide sequence ID" value="NZ_FWXW01000006.1"/>
</dbReference>
<gene>
    <name evidence="5" type="ORF">SAMN02745168_2436</name>
</gene>
<protein>
    <submittedName>
        <fullName evidence="5">Glycosyltransferase, catalytic subunit of cellulose synthase and poly-beta-1,6-N-acetylglucosamine synthase</fullName>
    </submittedName>
</protein>
<feature type="transmembrane region" description="Helical" evidence="4">
    <location>
        <begin position="6"/>
        <end position="32"/>
    </location>
</feature>
<dbReference type="Gene3D" id="3.90.550.10">
    <property type="entry name" value="Spore Coat Polysaccharide Biosynthesis Protein SpsA, Chain A"/>
    <property type="match status" value="1"/>
</dbReference>
<comment type="similarity">
    <text evidence="1">Belongs to the glycosyltransferase 2 family.</text>
</comment>
<keyword evidence="6" id="KW-1185">Reference proteome</keyword>
<dbReference type="AlphaFoldDB" id="A0A1W2BX05"/>
<sequence length="435" mass="49813">MLATIGYFNIVVFILLGALYFYQAVYVAVVLFSKKKKAQEKVPEFHKYAVLVAARNESAVIGQLISSVKKQNYPPELVDIYVVADNCTDDTAEISQNAGATVYERFNRTEVGKGYALDYVLGRIEQEHADEGYEGYFVFDADNLLDPNYIREMNRLFDQGYRVVTSYRNSKNYGSNWISAGYSLWFLRESKYLNNARMLLGTSCAISGTGFLMHKDIVRKNNGWKHHLLTEDIEFSVDSVLQGEKIGYCGSAKLYDEQPCTWSQSWKQRLRWSKGFYQVCWHYGTRLLKGIFTGRSFAHYDMFMTVMPALFISLGSIGVNLLFLLFGLSSTKVAAVLVPLALRAIFMGFVNYYLILFSFGVLTTITEWREIHCRPVKKLLYTFTFPIFIFSYIPISIEALFRRIEWTPITHTIGTTIEEVHGASWAPSREGRRTA</sequence>
<proteinExistence type="inferred from homology"/>
<keyword evidence="3 5" id="KW-0808">Transferase</keyword>
<dbReference type="CDD" id="cd06438">
    <property type="entry name" value="EpsO_like"/>
    <property type="match status" value="1"/>
</dbReference>
<evidence type="ECO:0000256" key="4">
    <source>
        <dbReference type="SAM" id="Phobius"/>
    </source>
</evidence>
<feature type="transmembrane region" description="Helical" evidence="4">
    <location>
        <begin position="305"/>
        <end position="328"/>
    </location>
</feature>
<reference evidence="5 6" key="1">
    <citation type="submission" date="2017-04" db="EMBL/GenBank/DDBJ databases">
        <authorList>
            <person name="Afonso C.L."/>
            <person name="Miller P.J."/>
            <person name="Scott M.A."/>
            <person name="Spackman E."/>
            <person name="Goraichik I."/>
            <person name="Dimitrov K.M."/>
            <person name="Suarez D.L."/>
            <person name="Swayne D.E."/>
        </authorList>
    </citation>
    <scope>NUCLEOTIDE SEQUENCE [LARGE SCALE GENOMIC DNA]</scope>
    <source>
        <strain evidence="5 6">DSM 12816</strain>
    </source>
</reference>
<evidence type="ECO:0000313" key="6">
    <source>
        <dbReference type="Proteomes" id="UP000192790"/>
    </source>
</evidence>
<keyword evidence="2" id="KW-0328">Glycosyltransferase</keyword>
<keyword evidence="4" id="KW-1133">Transmembrane helix</keyword>
<feature type="transmembrane region" description="Helical" evidence="4">
    <location>
        <begin position="340"/>
        <end position="366"/>
    </location>
</feature>
<keyword evidence="4" id="KW-0812">Transmembrane</keyword>
<dbReference type="PANTHER" id="PTHR43630">
    <property type="entry name" value="POLY-BETA-1,6-N-ACETYL-D-GLUCOSAMINE SYNTHASE"/>
    <property type="match status" value="1"/>
</dbReference>
<dbReference type="Proteomes" id="UP000192790">
    <property type="component" value="Unassembled WGS sequence"/>
</dbReference>
<evidence type="ECO:0000313" key="5">
    <source>
        <dbReference type="EMBL" id="SMC77122.1"/>
    </source>
</evidence>
<dbReference type="EMBL" id="FWXW01000006">
    <property type="protein sequence ID" value="SMC77122.1"/>
    <property type="molecule type" value="Genomic_DNA"/>
</dbReference>
<dbReference type="GO" id="GO:0016757">
    <property type="term" value="F:glycosyltransferase activity"/>
    <property type="evidence" value="ECO:0007669"/>
    <property type="project" value="UniProtKB-KW"/>
</dbReference>
<dbReference type="OrthoDB" id="9797391at2"/>
<organism evidence="5 6">
    <name type="scientific">Papillibacter cinnamivorans DSM 12816</name>
    <dbReference type="NCBI Taxonomy" id="1122930"/>
    <lineage>
        <taxon>Bacteria</taxon>
        <taxon>Bacillati</taxon>
        <taxon>Bacillota</taxon>
        <taxon>Clostridia</taxon>
        <taxon>Eubacteriales</taxon>
        <taxon>Oscillospiraceae</taxon>
        <taxon>Papillibacter</taxon>
    </lineage>
</organism>